<feature type="compositionally biased region" description="Acidic residues" evidence="1">
    <location>
        <begin position="1910"/>
        <end position="1930"/>
    </location>
</feature>
<dbReference type="PANTHER" id="PTHR12271:SF40">
    <property type="entry name" value="POLY(A) RNA POLYMERASE GLD2"/>
    <property type="match status" value="1"/>
</dbReference>
<feature type="region of interest" description="Disordered" evidence="1">
    <location>
        <begin position="950"/>
        <end position="983"/>
    </location>
</feature>
<feature type="compositionally biased region" description="Basic and acidic residues" evidence="1">
    <location>
        <begin position="2125"/>
        <end position="2157"/>
    </location>
</feature>
<feature type="compositionally biased region" description="Basic and acidic residues" evidence="1">
    <location>
        <begin position="114"/>
        <end position="129"/>
    </location>
</feature>
<dbReference type="Gene3D" id="1.10.1410.10">
    <property type="match status" value="1"/>
</dbReference>
<feature type="compositionally biased region" description="Basic and acidic residues" evidence="1">
    <location>
        <begin position="278"/>
        <end position="305"/>
    </location>
</feature>
<feature type="compositionally biased region" description="Polar residues" evidence="1">
    <location>
        <begin position="373"/>
        <end position="387"/>
    </location>
</feature>
<dbReference type="InterPro" id="IPR043519">
    <property type="entry name" value="NT_sf"/>
</dbReference>
<feature type="compositionally biased region" description="Basic and acidic residues" evidence="1">
    <location>
        <begin position="880"/>
        <end position="903"/>
    </location>
</feature>
<feature type="region of interest" description="Disordered" evidence="1">
    <location>
        <begin position="56"/>
        <end position="305"/>
    </location>
</feature>
<feature type="compositionally biased region" description="Low complexity" evidence="1">
    <location>
        <begin position="1047"/>
        <end position="1069"/>
    </location>
</feature>
<feature type="compositionally biased region" description="Basic and acidic residues" evidence="1">
    <location>
        <begin position="2225"/>
        <end position="2236"/>
    </location>
</feature>
<feature type="region of interest" description="Disordered" evidence="1">
    <location>
        <begin position="2198"/>
        <end position="2496"/>
    </location>
</feature>
<dbReference type="EMBL" id="LN714487">
    <property type="protein sequence ID" value="CEL71111.1"/>
    <property type="molecule type" value="Genomic_DNA"/>
</dbReference>
<name>F0VRK3_NEOCL</name>
<feature type="region of interest" description="Disordered" evidence="1">
    <location>
        <begin position="1626"/>
        <end position="1701"/>
    </location>
</feature>
<dbReference type="EMBL" id="FR823393">
    <property type="protein sequence ID" value="CBZ56351.1"/>
    <property type="molecule type" value="Genomic_DNA"/>
</dbReference>
<feature type="region of interest" description="Disordered" evidence="1">
    <location>
        <begin position="1181"/>
        <end position="1200"/>
    </location>
</feature>
<gene>
    <name evidence="3" type="ORF">BN1204_067750</name>
    <name evidence="2" type="ORF">NCLIV_067750</name>
</gene>
<feature type="compositionally biased region" description="Basic and acidic residues" evidence="1">
    <location>
        <begin position="223"/>
        <end position="255"/>
    </location>
</feature>
<protein>
    <submittedName>
        <fullName evidence="3">Polynucleotide adenylyltransferase</fullName>
    </submittedName>
</protein>
<feature type="region of interest" description="Disordered" evidence="1">
    <location>
        <begin position="764"/>
        <end position="789"/>
    </location>
</feature>
<keyword evidence="3" id="KW-0548">Nucleotidyltransferase</keyword>
<reference evidence="2" key="2">
    <citation type="submission" date="2011-03" db="EMBL/GenBank/DDBJ databases">
        <title>Comparative genomics and transcriptomics of Neospora caninum and Toxoplasma gondii.</title>
        <authorList>
            <person name="Reid A.J."/>
            <person name="Sohal A."/>
            <person name="Harris D."/>
            <person name="Quail M."/>
            <person name="Sanders M."/>
            <person name="Berriman M."/>
            <person name="Wastling J.M."/>
            <person name="Pain A."/>
        </authorList>
    </citation>
    <scope>NUCLEOTIDE SEQUENCE</scope>
    <source>
        <strain evidence="2">Liverpool</strain>
    </source>
</reference>
<feature type="compositionally biased region" description="Polar residues" evidence="1">
    <location>
        <begin position="2405"/>
        <end position="2414"/>
    </location>
</feature>
<feature type="compositionally biased region" description="Basic residues" evidence="1">
    <location>
        <begin position="1812"/>
        <end position="1821"/>
    </location>
</feature>
<evidence type="ECO:0000313" key="3">
    <source>
        <dbReference type="EMBL" id="CEL71111.1"/>
    </source>
</evidence>
<feature type="compositionally biased region" description="Low complexity" evidence="1">
    <location>
        <begin position="843"/>
        <end position="867"/>
    </location>
</feature>
<feature type="compositionally biased region" description="Basic and acidic residues" evidence="1">
    <location>
        <begin position="961"/>
        <end position="972"/>
    </location>
</feature>
<reference evidence="2" key="1">
    <citation type="submission" date="2011-02" db="EMBL/GenBank/DDBJ databases">
        <authorList>
            <person name="Aslett M."/>
        </authorList>
    </citation>
    <scope>NUCLEOTIDE SEQUENCE</scope>
    <source>
        <strain evidence="2">Liverpool</strain>
    </source>
</reference>
<feature type="compositionally biased region" description="Basic and acidic residues" evidence="1">
    <location>
        <begin position="1822"/>
        <end position="1839"/>
    </location>
</feature>
<evidence type="ECO:0000313" key="2">
    <source>
        <dbReference type="EMBL" id="CBZ56351.1"/>
    </source>
</evidence>
<reference evidence="3" key="4">
    <citation type="journal article" date="2015" name="PLoS ONE">
        <title>Comprehensive Evaluation of Toxoplasma gondii VEG and Neospora caninum LIV Genomes with Tachyzoite Stage Transcriptome and Proteome Defines Novel Transcript Features.</title>
        <authorList>
            <person name="Ramaprasad A."/>
            <person name="Mourier T."/>
            <person name="Naeem R."/>
            <person name="Malas T.B."/>
            <person name="Moussa E."/>
            <person name="Panigrahi A."/>
            <person name="Vermont S.J."/>
            <person name="Otto T.D."/>
            <person name="Wastling J."/>
            <person name="Pain A."/>
        </authorList>
    </citation>
    <scope>NUCLEOTIDE SEQUENCE</scope>
    <source>
        <strain evidence="3">Liverpool</strain>
    </source>
</reference>
<feature type="compositionally biased region" description="Acidic residues" evidence="1">
    <location>
        <begin position="1884"/>
        <end position="1894"/>
    </location>
</feature>
<keyword evidence="4" id="KW-1185">Reference proteome</keyword>
<feature type="region of interest" description="Disordered" evidence="1">
    <location>
        <begin position="1803"/>
        <end position="1853"/>
    </location>
</feature>
<feature type="region of interest" description="Disordered" evidence="1">
    <location>
        <begin position="2035"/>
        <end position="2157"/>
    </location>
</feature>
<dbReference type="Proteomes" id="UP000007494">
    <property type="component" value="Chromosome XII"/>
</dbReference>
<dbReference type="RefSeq" id="XP_003886376.1">
    <property type="nucleotide sequence ID" value="XM_003886327.1"/>
</dbReference>
<dbReference type="InParanoid" id="F0VRK3"/>
<feature type="compositionally biased region" description="Low complexity" evidence="1">
    <location>
        <begin position="157"/>
        <end position="169"/>
    </location>
</feature>
<dbReference type="OMA" id="QNIVDIR"/>
<dbReference type="eggNOG" id="KOG2277">
    <property type="taxonomic scope" value="Eukaryota"/>
</dbReference>
<sequence length="2496" mass="271574">MAHGARERPAPSGVPWEVQLMQKWRRPLRASAEDEIENGNVSFSCAEKRDIDFSQSCAGAESKAPGFGRRRGKRGGKGWKGGDANGEDSDSDGQAVGPRVSEVSVRRTRGMRAGVEEGRREGQACEKLRSSRGAGRRNAAHNPPTASSASAGEPRTGSAFSSGRQSSSGQMETPEHRRDTENALTGASLPSRHRETACVAPDPLRSLRGDGVHAREQKRRGEKRAEENSEDWRERERRHDAARDRTAGKPGRTDAARSVGGGCTARKDEKKRRNAPTVEKRDGPNARIQRDADARGRDETGDVLSPEDRQLYEHLWRFYVVQHGAEGVALWLQRPDIFSAALYPLNELYLFCRPFARLALSLPRVRKQKLERQAQNANTRPTQTSPGSREELSVQPSQETAQLAEMLERGTPQKQLLSLLARLSSDAKGFLVLIKAQGAEPAISFALQVLALFARLPEPAKSRQAAGRLGSAAPFPLSACAAAQHLLDAMRQQLASLSLQQTKFLLRVSRILLSQRKLLATSKQRNRLMEFFLNPAARPLARPALPSAEPSKAFCVKWEESPGSERAVPSSSASPRHAPDEETRLRQFATGLGLSPIALRALVEGYLQVNCCVEKEFRLRAFLYGSSASGCGVASSDVDVLVLLPTDLQKKLLSSQQKLLRDGAGNLAPWTDVDDLFPSRNWSDLPRLLAAVARTQAPSSPSHLPSSSIASCSASLEVPSALVSSALKQFSAVCATRLLARRLTFLLFSFPPCVFVHPVSPRSPQIDDQDGAGAHAEPEGAETSEHEKLPRLVQCVERAACPILKIRLPVPRSMHPSGAESEMEGERGVAPRTSRRARRRQSSQDSAAEDACAAAWTADMAGGPAADADTDCARPGELWAPEKRNGTLEERGGQEDERGERVLGPRRSRHEGRDELLSPAIEARLRCRRRRKRMRQFCLLLHRLPSRAAAQRLSEVQSPENPRKAETDKWSEDPDPEEDQEGYWSDSALPASLRSLKAGVFGSCCFKAEFCQSYEPCPSARPQTRTHAASDRTDAETEAAEPSKARLLPSPSAALRTSPSASPPLSSLSSSLSSSRSSLVSPPASPLSSQSSASRRPVLALMRWVEVDVSFNHEVVIHNTRLLRAYATCFGPRIQALFRLVKHWAKQRQVCDAYRGLLSNYSWLLLAIFFLQRALQEQRSPASTHPRSSPSSTASSSASSSFPVSPLPFTLQGSWSVLPWLHNAAHDFRFLPILPNLQKPPRCAVFLQRCLASGVSFLDSMETLRADTPAGLRCPCPACQQDRAFPSEGRVFTRTRGETAACPVGQTQGEKVREENFGKTRNFSDAFATGTNCEGAICHTAFDTSGPQAAPRFPSSSVSLVSLPTVRPRGARTASRGGARLPFVAEEDGDACERQEAARSEKASGYVYSEEEGEAVWVDDSHNVRFFHPLLGLNHRLSLTALLPRSSLHKNGRSCPLSCRERQSCGGGSWDAETGPEGETHERGRGDAGPGAGRKPKSALARDDEDAEPEAREISSISACAVECNRQRRDRKLPPASAFAWPEEDSSLTDEAYARRMLSSSACLGGRKRQARVHLQGGEKGNQSPRGYPEASVDGVALSGNQLLFFEAIQRRLLMQAKTPPVLPLCPLGVSSSDPNKPAGEEDEGHGGADPHAANEREIAVAREDGGTTTRERSKQLAGDGRRAGLDEDADQQEEDWNRASRNVQRLDDMRLQQVQYLSSSLLFVSPGSHADEKARDDRECPAHGRLWGDSLSLVGLLRAFFRFYTLQFNSFQNIVDIRRAPLLPLSKTSYFTVPLPGAADRSWFEAGAPSKTKKSRKKRAGEREEREGEKGDASREKASFAQDTAQGDGEPLQDAAAVPASCLPLGLRACETREEDSSPGGEQESEEEGDEREVAEAAPGTAGEGNEDRNEDDGGEEREERDGDGDDGGLGEGGGFGTQGVHPRSVDWLYRRRLFAIQDPFEAHRTLGTYHSGSELVAYELLRATAITSSGLWTLSLPAPLCGSASPSCDPAGFSREASRGALPPPLFEAFQAGVASEPKRGERRLAKNGPAIEPEGEGDREHGGRVSAPPLADLTPSAEAQAAVEASVASSEDGSASASAAAATGEGGDAVPWPPFPTPSSSHDPHLVKGPGDKETLTAQQRRQEVRRLRFAERSRPQLPWVSHLPASTLLRAEEQGDAAWRLIRKRLLRAYRRVPSQRGDENEGEEGARHDPGTVQAVGRVFSEERSRRRGDADDPQGGGGDPKSRGSEDAEADLRRAGNEPRNQDTRKTRGYVPGFTPLSLTPEEIFQSMQRAQCAGGRGKNEERHRGPSRPDLGRTTFPLKASVPRLPDSTNPHLSEHAVPGDGRPGLQQRRKPRTNSSQFTAPLGTPGVAHPCPPSFRPKTPEGGRSRAHARAPASYVALQTQLATESRQPHPRPWTAVQAWQEAEERERKAALEGAGHGCSSRATFNRPPPTEEEPDTGRVGPLGPGKRAPVPHSRQRGSQSDAVPRYF</sequence>
<evidence type="ECO:0000313" key="4">
    <source>
        <dbReference type="Proteomes" id="UP000007494"/>
    </source>
</evidence>
<dbReference type="OrthoDB" id="332365at2759"/>
<feature type="region of interest" description="Disordered" evidence="1">
    <location>
        <begin position="370"/>
        <end position="396"/>
    </location>
</feature>
<dbReference type="VEuPathDB" id="ToxoDB:NCLIV_067750"/>
<dbReference type="SUPFAM" id="SSF81631">
    <property type="entry name" value="PAP/OAS1 substrate-binding domain"/>
    <property type="match status" value="1"/>
</dbReference>
<accession>F0VRK3</accession>
<dbReference type="GO" id="GO:0050265">
    <property type="term" value="F:RNA uridylyltransferase activity"/>
    <property type="evidence" value="ECO:0007669"/>
    <property type="project" value="TreeGrafter"/>
</dbReference>
<feature type="region of interest" description="Disordered" evidence="1">
    <location>
        <begin position="1567"/>
        <end position="1593"/>
    </location>
</feature>
<feature type="compositionally biased region" description="Basic and acidic residues" evidence="1">
    <location>
        <begin position="205"/>
        <end position="215"/>
    </location>
</feature>
<proteinExistence type="predicted"/>
<feature type="compositionally biased region" description="Low complexity" evidence="1">
    <location>
        <begin position="2079"/>
        <end position="2106"/>
    </location>
</feature>
<feature type="compositionally biased region" description="Basic and acidic residues" evidence="1">
    <location>
        <begin position="1645"/>
        <end position="1686"/>
    </location>
</feature>
<feature type="compositionally biased region" description="Basic and acidic residues" evidence="1">
    <location>
        <begin position="2201"/>
        <end position="2215"/>
    </location>
</feature>
<evidence type="ECO:0000256" key="1">
    <source>
        <dbReference type="SAM" id="MobiDB-lite"/>
    </source>
</evidence>
<feature type="region of interest" description="Disordered" evidence="1">
    <location>
        <begin position="1449"/>
        <end position="1514"/>
    </location>
</feature>
<dbReference type="SUPFAM" id="SSF81301">
    <property type="entry name" value="Nucleotidyltransferase"/>
    <property type="match status" value="1"/>
</dbReference>
<feature type="region of interest" description="Disordered" evidence="1">
    <location>
        <begin position="1872"/>
        <end position="1943"/>
    </location>
</feature>
<keyword evidence="3" id="KW-0808">Transferase</keyword>
<organism evidence="2 4">
    <name type="scientific">Neospora caninum (strain Liverpool)</name>
    <dbReference type="NCBI Taxonomy" id="572307"/>
    <lineage>
        <taxon>Eukaryota</taxon>
        <taxon>Sar</taxon>
        <taxon>Alveolata</taxon>
        <taxon>Apicomplexa</taxon>
        <taxon>Conoidasida</taxon>
        <taxon>Coccidia</taxon>
        <taxon>Eucoccidiorida</taxon>
        <taxon>Eimeriorina</taxon>
        <taxon>Sarcocystidae</taxon>
        <taxon>Neospora</taxon>
    </lineage>
</organism>
<dbReference type="PANTHER" id="PTHR12271">
    <property type="entry name" value="POLY A POLYMERASE CID PAP -RELATED"/>
    <property type="match status" value="1"/>
</dbReference>
<dbReference type="GeneID" id="13445574"/>
<feature type="compositionally biased region" description="Basic residues" evidence="1">
    <location>
        <begin position="68"/>
        <end position="77"/>
    </location>
</feature>
<dbReference type="GO" id="GO:0031123">
    <property type="term" value="P:RNA 3'-end processing"/>
    <property type="evidence" value="ECO:0007669"/>
    <property type="project" value="TreeGrafter"/>
</dbReference>
<reference evidence="4" key="3">
    <citation type="journal article" date="2012" name="PLoS Pathog.">
        <title>Comparative genomics of the apicomplexan parasites Toxoplasma gondii and Neospora caninum: Coccidia differing in host range and transmission strategy.</title>
        <authorList>
            <person name="Reid A.J."/>
            <person name="Vermont S.J."/>
            <person name="Cotton J.A."/>
            <person name="Harris D."/>
            <person name="Hill-Cawthorne G.A."/>
            <person name="Konen-Waisman S."/>
            <person name="Latham S.M."/>
            <person name="Mourier T."/>
            <person name="Norton R."/>
            <person name="Quail M.A."/>
            <person name="Sanders M."/>
            <person name="Shanmugam D."/>
            <person name="Sohal A."/>
            <person name="Wasmuth J.D."/>
            <person name="Brunk B."/>
            <person name="Grigg M.E."/>
            <person name="Howard J.C."/>
            <person name="Parkinson J."/>
            <person name="Roos D.S."/>
            <person name="Trees A.J."/>
            <person name="Berriman M."/>
            <person name="Pain A."/>
            <person name="Wastling J.M."/>
        </authorList>
    </citation>
    <scope>NUCLEOTIDE SEQUENCE [LARGE SCALE GENOMIC DNA]</scope>
    <source>
        <strain evidence="4">Liverpool</strain>
    </source>
</reference>
<feature type="compositionally biased region" description="Basic and acidic residues" evidence="1">
    <location>
        <begin position="2246"/>
        <end position="2272"/>
    </location>
</feature>
<feature type="region of interest" description="Disordered" evidence="1">
    <location>
        <begin position="1017"/>
        <end position="1069"/>
    </location>
</feature>
<feature type="region of interest" description="Disordered" evidence="1">
    <location>
        <begin position="811"/>
        <end position="912"/>
    </location>
</feature>